<dbReference type="PROSITE" id="PS00041">
    <property type="entry name" value="HTH_ARAC_FAMILY_1"/>
    <property type="match status" value="1"/>
</dbReference>
<feature type="transmembrane region" description="Helical" evidence="4">
    <location>
        <begin position="124"/>
        <end position="143"/>
    </location>
</feature>
<dbReference type="RefSeq" id="WP_011046373.1">
    <property type="nucleotide sequence ID" value="NZ_CP076685.1"/>
</dbReference>
<dbReference type="Proteomes" id="UP000565723">
    <property type="component" value="Unassembled WGS sequence"/>
</dbReference>
<keyword evidence="4" id="KW-1133">Transmembrane helix</keyword>
<dbReference type="InterPro" id="IPR009057">
    <property type="entry name" value="Homeodomain-like_sf"/>
</dbReference>
<keyword evidence="1" id="KW-0805">Transcription regulation</keyword>
<evidence type="ECO:0000259" key="5">
    <source>
        <dbReference type="PROSITE" id="PS01124"/>
    </source>
</evidence>
<feature type="transmembrane region" description="Helical" evidence="4">
    <location>
        <begin position="37"/>
        <end position="56"/>
    </location>
</feature>
<evidence type="ECO:0000256" key="2">
    <source>
        <dbReference type="ARBA" id="ARBA00023125"/>
    </source>
</evidence>
<keyword evidence="2" id="KW-0238">DNA-binding</keyword>
<feature type="transmembrane region" description="Helical" evidence="4">
    <location>
        <begin position="68"/>
        <end position="89"/>
    </location>
</feature>
<evidence type="ECO:0000256" key="3">
    <source>
        <dbReference type="ARBA" id="ARBA00023163"/>
    </source>
</evidence>
<dbReference type="GO" id="GO:0003700">
    <property type="term" value="F:DNA-binding transcription factor activity"/>
    <property type="evidence" value="ECO:0007669"/>
    <property type="project" value="InterPro"/>
</dbReference>
<accession>A0A850LBL7</accession>
<reference evidence="6 7" key="1">
    <citation type="journal article" date="2020" name="Proc. Natl. Acad. Sci. U.S.A.">
        <title>Ecological drivers of bacterial community assembly in synthetic phycospheres.</title>
        <authorList>
            <person name="Fu H."/>
            <person name="Uchimiya M."/>
            <person name="Gore J."/>
            <person name="Moran M.A."/>
        </authorList>
    </citation>
    <scope>NUCLEOTIDE SEQUENCE [LARGE SCALE GENOMIC DNA]</scope>
    <source>
        <strain evidence="6">HF-Din03</strain>
    </source>
</reference>
<feature type="transmembrane region" description="Helical" evidence="4">
    <location>
        <begin position="155"/>
        <end position="173"/>
    </location>
</feature>
<dbReference type="PANTHER" id="PTHR43280">
    <property type="entry name" value="ARAC-FAMILY TRANSCRIPTIONAL REGULATOR"/>
    <property type="match status" value="1"/>
</dbReference>
<name>A0A850LBL7_9RHOB</name>
<evidence type="ECO:0000313" key="6">
    <source>
        <dbReference type="EMBL" id="NVK95486.1"/>
    </source>
</evidence>
<keyword evidence="4" id="KW-0812">Transmembrane</keyword>
<feature type="domain" description="HTH araC/xylS-type" evidence="5">
    <location>
        <begin position="233"/>
        <end position="337"/>
    </location>
</feature>
<dbReference type="GO" id="GO:0043565">
    <property type="term" value="F:sequence-specific DNA binding"/>
    <property type="evidence" value="ECO:0007669"/>
    <property type="project" value="InterPro"/>
</dbReference>
<evidence type="ECO:0000256" key="1">
    <source>
        <dbReference type="ARBA" id="ARBA00023015"/>
    </source>
</evidence>
<feature type="transmembrane region" description="Helical" evidence="4">
    <location>
        <begin position="12"/>
        <end position="30"/>
    </location>
</feature>
<dbReference type="SMART" id="SM00342">
    <property type="entry name" value="HTH_ARAC"/>
    <property type="match status" value="1"/>
</dbReference>
<dbReference type="PROSITE" id="PS01124">
    <property type="entry name" value="HTH_ARAC_FAMILY_2"/>
    <property type="match status" value="1"/>
</dbReference>
<feature type="transmembrane region" description="Helical" evidence="4">
    <location>
        <begin position="185"/>
        <end position="206"/>
    </location>
</feature>
<feature type="transmembrane region" description="Helical" evidence="4">
    <location>
        <begin position="101"/>
        <end position="118"/>
    </location>
</feature>
<dbReference type="PIRSF" id="PIRSF031684">
    <property type="entry name" value="Txn_reg_031684_prd"/>
    <property type="match status" value="1"/>
</dbReference>
<dbReference type="Gene3D" id="1.10.10.60">
    <property type="entry name" value="Homeodomain-like"/>
    <property type="match status" value="1"/>
</dbReference>
<protein>
    <submittedName>
        <fullName evidence="6">Helix-turn-helix transcriptional regulator</fullName>
    </submittedName>
</protein>
<dbReference type="SUPFAM" id="SSF46689">
    <property type="entry name" value="Homeodomain-like"/>
    <property type="match status" value="1"/>
</dbReference>
<dbReference type="EMBL" id="JABXIY010000003">
    <property type="protein sequence ID" value="NVK95486.1"/>
    <property type="molecule type" value="Genomic_DNA"/>
</dbReference>
<comment type="caution">
    <text evidence="6">The sequence shown here is derived from an EMBL/GenBank/DDBJ whole genome shotgun (WGS) entry which is preliminary data.</text>
</comment>
<dbReference type="InterPro" id="IPR016981">
    <property type="entry name" value="Tscrpt_reg_031684_prd"/>
</dbReference>
<evidence type="ECO:0000313" key="7">
    <source>
        <dbReference type="Proteomes" id="UP000565723"/>
    </source>
</evidence>
<keyword evidence="3" id="KW-0804">Transcription</keyword>
<organism evidence="6 7">
    <name type="scientific">Ruegeria pomeroyi</name>
    <dbReference type="NCBI Taxonomy" id="89184"/>
    <lineage>
        <taxon>Bacteria</taxon>
        <taxon>Pseudomonadati</taxon>
        <taxon>Pseudomonadota</taxon>
        <taxon>Alphaproteobacteria</taxon>
        <taxon>Rhodobacterales</taxon>
        <taxon>Roseobacteraceae</taxon>
        <taxon>Ruegeria</taxon>
    </lineage>
</organism>
<sequence length="348" mass="37812">MEDLVVGIDLLLRGGAVTALAVCALIFLANRALWPRGLSVPALCLGLGAYLLVSSPNLGLSGTWAETGLVMLAGAVPVLAVWAGAEIFLDRPVYRPWHGMLAVLVTAGAWLAPILPFAATLRGILVVLLYAGLLYIALSTAAVDLVESRRRFRRWFVALMALTGLGISVVEFLKLDADLPPVMYPLHASGFLVLTLLFLSWAVRIAPDLWPLRREPEPEPARPLSGADAAVLQRVEAAMADGIWRQEGLTIAQLAAAVDAPEHRVRRAINKGLGYRNFAQFVNEHRIEAACEILSDPARADTPVLSIAYDVGFASLGPFNRAFREKHRQSPTQYRNRHCQVVGGYVLD</sequence>
<dbReference type="AlphaFoldDB" id="A0A850LBL7"/>
<dbReference type="OMA" id="VLWLFCR"/>
<dbReference type="PANTHER" id="PTHR43280:SF29">
    <property type="entry name" value="ARAC-FAMILY TRANSCRIPTIONAL REGULATOR"/>
    <property type="match status" value="1"/>
</dbReference>
<dbReference type="Pfam" id="PF12833">
    <property type="entry name" value="HTH_18"/>
    <property type="match status" value="1"/>
</dbReference>
<gene>
    <name evidence="6" type="ORF">HW564_01035</name>
</gene>
<dbReference type="InterPro" id="IPR018062">
    <property type="entry name" value="HTH_AraC-typ_CS"/>
</dbReference>
<dbReference type="InterPro" id="IPR018060">
    <property type="entry name" value="HTH_AraC"/>
</dbReference>
<proteinExistence type="predicted"/>
<evidence type="ECO:0000256" key="4">
    <source>
        <dbReference type="SAM" id="Phobius"/>
    </source>
</evidence>
<keyword evidence="4" id="KW-0472">Membrane</keyword>